<evidence type="ECO:0000256" key="4">
    <source>
        <dbReference type="ARBA" id="ARBA00023285"/>
    </source>
</evidence>
<gene>
    <name evidence="6" type="primary">cbiX_1</name>
    <name evidence="6" type="ORF">ALNOE001_15200</name>
</gene>
<protein>
    <submittedName>
        <fullName evidence="6">Sirohydrochlorin cobaltochelatase</fullName>
        <ecNumber evidence="6">4.99.1.3</ecNumber>
    </submittedName>
</protein>
<dbReference type="PANTHER" id="PTHR33542:SF3">
    <property type="entry name" value="SIROHYDROCHLORIN FERROCHELATASE, CHLOROPLASTIC"/>
    <property type="match status" value="1"/>
</dbReference>
<dbReference type="InterPro" id="IPR002762">
    <property type="entry name" value="CbiX-like"/>
</dbReference>
<evidence type="ECO:0000313" key="7">
    <source>
        <dbReference type="Proteomes" id="UP000253099"/>
    </source>
</evidence>
<feature type="compositionally biased region" description="Basic and acidic residues" evidence="5">
    <location>
        <begin position="108"/>
        <end position="135"/>
    </location>
</feature>
<evidence type="ECO:0000256" key="5">
    <source>
        <dbReference type="SAM" id="MobiDB-lite"/>
    </source>
</evidence>
<evidence type="ECO:0000256" key="1">
    <source>
        <dbReference type="ARBA" id="ARBA00022573"/>
    </source>
</evidence>
<evidence type="ECO:0000256" key="3">
    <source>
        <dbReference type="ARBA" id="ARBA00023239"/>
    </source>
</evidence>
<dbReference type="GO" id="GO:0046872">
    <property type="term" value="F:metal ion binding"/>
    <property type="evidence" value="ECO:0007669"/>
    <property type="project" value="UniProtKB-KW"/>
</dbReference>
<proteinExistence type="predicted"/>
<dbReference type="PANTHER" id="PTHR33542">
    <property type="entry name" value="SIROHYDROCHLORIN FERROCHELATASE, CHLOROPLASTIC"/>
    <property type="match status" value="1"/>
</dbReference>
<accession>A0A366M9A7</accession>
<dbReference type="EMBL" id="NIZT01000039">
    <property type="protein sequence ID" value="RBQ22821.1"/>
    <property type="molecule type" value="Genomic_DNA"/>
</dbReference>
<dbReference type="InterPro" id="IPR050963">
    <property type="entry name" value="Sirohydro_Cobaltochel/CbiX"/>
</dbReference>
<dbReference type="CDD" id="cd03416">
    <property type="entry name" value="CbiX_SirB_N"/>
    <property type="match status" value="1"/>
</dbReference>
<dbReference type="AlphaFoldDB" id="A0A366M9A7"/>
<evidence type="ECO:0000256" key="2">
    <source>
        <dbReference type="ARBA" id="ARBA00022723"/>
    </source>
</evidence>
<dbReference type="GO" id="GO:0009236">
    <property type="term" value="P:cobalamin biosynthetic process"/>
    <property type="evidence" value="ECO:0007669"/>
    <property type="project" value="UniProtKB-KW"/>
</dbReference>
<keyword evidence="7" id="KW-1185">Reference proteome</keyword>
<evidence type="ECO:0000313" key="6">
    <source>
        <dbReference type="EMBL" id="RBQ22821.1"/>
    </source>
</evidence>
<dbReference type="GO" id="GO:0016852">
    <property type="term" value="F:sirohydrochlorin cobaltochelatase activity"/>
    <property type="evidence" value="ECO:0007669"/>
    <property type="project" value="UniProtKB-EC"/>
</dbReference>
<reference evidence="6 7" key="1">
    <citation type="submission" date="2018-06" db="EMBL/GenBank/DDBJ databases">
        <title>Genomic insight into two independent archaeal endosymbiosis events.</title>
        <authorList>
            <person name="Lind A.E."/>
            <person name="Lewis W.H."/>
            <person name="Spang A."/>
            <person name="Guy L."/>
            <person name="Embley M.T."/>
            <person name="Ettema T.J.G."/>
        </authorList>
    </citation>
    <scope>NUCLEOTIDE SEQUENCE [LARGE SCALE GENOMIC DNA]</scope>
    <source>
        <strain evidence="6">NOE</strain>
    </source>
</reference>
<dbReference type="Pfam" id="PF01903">
    <property type="entry name" value="CbiX"/>
    <property type="match status" value="1"/>
</dbReference>
<feature type="region of interest" description="Disordered" evidence="5">
    <location>
        <begin position="96"/>
        <end position="135"/>
    </location>
</feature>
<keyword evidence="4" id="KW-0170">Cobalt</keyword>
<organism evidence="6 7">
    <name type="scientific">Candidatus Methanobinarius endosymbioticus</name>
    <dbReference type="NCBI Taxonomy" id="2006182"/>
    <lineage>
        <taxon>Archaea</taxon>
        <taxon>Methanobacteriati</taxon>
        <taxon>Methanobacteriota</taxon>
        <taxon>Methanomada group</taxon>
        <taxon>Methanobacteria</taxon>
        <taxon>Methanobacteriales</taxon>
        <taxon>Methanobacteriaceae</taxon>
        <taxon>Candidatus Methanobinarius</taxon>
    </lineage>
</organism>
<keyword evidence="1" id="KW-0169">Cobalamin biosynthesis</keyword>
<keyword evidence="3 6" id="KW-0456">Lyase</keyword>
<sequence length="178" mass="20602">MKKMIIIQKNTGVQLISHGSRLPAPSETINALTDMYRKETDFRVEVGYMEIHKTHIPHALNQLVEGTEINTVIPVPVFLAHGMHTTRDIPKILKLDNKNDKEENEDIDNSHNHSNHHEKEEDHHHSEKNESHDTMVHHHHDFEKIDFDGKIIYTEPFGADHLVLEIIKNRVNSAIDNK</sequence>
<comment type="caution">
    <text evidence="6">The sequence shown here is derived from an EMBL/GenBank/DDBJ whole genome shotgun (WGS) entry which is preliminary data.</text>
</comment>
<keyword evidence="2" id="KW-0479">Metal-binding</keyword>
<dbReference type="Gene3D" id="3.40.50.1400">
    <property type="match status" value="1"/>
</dbReference>
<dbReference type="Proteomes" id="UP000253099">
    <property type="component" value="Unassembled WGS sequence"/>
</dbReference>
<dbReference type="SUPFAM" id="SSF53800">
    <property type="entry name" value="Chelatase"/>
    <property type="match status" value="1"/>
</dbReference>
<name>A0A366M9A7_9EURY</name>
<dbReference type="EC" id="4.99.1.3" evidence="6"/>